<dbReference type="GO" id="GO:0005886">
    <property type="term" value="C:plasma membrane"/>
    <property type="evidence" value="ECO:0007669"/>
    <property type="project" value="TreeGrafter"/>
</dbReference>
<proteinExistence type="predicted"/>
<organism evidence="2 3">
    <name type="scientific">Neolewinella aurantiaca</name>
    <dbReference type="NCBI Taxonomy" id="2602767"/>
    <lineage>
        <taxon>Bacteria</taxon>
        <taxon>Pseudomonadati</taxon>
        <taxon>Bacteroidota</taxon>
        <taxon>Saprospiria</taxon>
        <taxon>Saprospirales</taxon>
        <taxon>Lewinellaceae</taxon>
        <taxon>Neolewinella</taxon>
    </lineage>
</organism>
<dbReference type="OrthoDB" id="9097160at2"/>
<dbReference type="Pfam" id="PF04657">
    <property type="entry name" value="DMT_YdcZ"/>
    <property type="match status" value="1"/>
</dbReference>
<feature type="transmembrane region" description="Helical" evidence="1">
    <location>
        <begin position="35"/>
        <end position="55"/>
    </location>
</feature>
<dbReference type="InterPro" id="IPR006750">
    <property type="entry name" value="YdcZ"/>
</dbReference>
<evidence type="ECO:0000313" key="2">
    <source>
        <dbReference type="EMBL" id="TXF91749.1"/>
    </source>
</evidence>
<evidence type="ECO:0000313" key="3">
    <source>
        <dbReference type="Proteomes" id="UP000321907"/>
    </source>
</evidence>
<name>A0A5C7FK96_9BACT</name>
<feature type="transmembrane region" description="Helical" evidence="1">
    <location>
        <begin position="6"/>
        <end position="23"/>
    </location>
</feature>
<keyword evidence="1" id="KW-0472">Membrane</keyword>
<accession>A0A5C7FK96</accession>
<reference evidence="2 3" key="1">
    <citation type="submission" date="2019-08" db="EMBL/GenBank/DDBJ databases">
        <title>Lewinella sp. strain SSH13 Genome sequencing and assembly.</title>
        <authorList>
            <person name="Kim I."/>
        </authorList>
    </citation>
    <scope>NUCLEOTIDE SEQUENCE [LARGE SCALE GENOMIC DNA]</scope>
    <source>
        <strain evidence="2 3">SSH13</strain>
    </source>
</reference>
<gene>
    <name evidence="2" type="ORF">FUA23_00760</name>
</gene>
<dbReference type="AlphaFoldDB" id="A0A5C7FK96"/>
<keyword evidence="1" id="KW-1133">Transmembrane helix</keyword>
<keyword evidence="1" id="KW-0812">Transmembrane</keyword>
<evidence type="ECO:0000256" key="1">
    <source>
        <dbReference type="SAM" id="Phobius"/>
    </source>
</evidence>
<comment type="caution">
    <text evidence="2">The sequence shown here is derived from an EMBL/GenBank/DDBJ whole genome shotgun (WGS) entry which is preliminary data.</text>
</comment>
<dbReference type="Proteomes" id="UP000321907">
    <property type="component" value="Unassembled WGS sequence"/>
</dbReference>
<sequence>MQHLPFYLLAIAAGLMLPIQAGLNSEMGRALKSPVYASIVSFAVGLIALLLYAFITRMPFGNLRDGLTLPWYYWIGGILGAFYVYGIIVLTPRLGVALTFGLTVAAQMLFGLMMDHYGWLDIPVSPVSWPRIVGVVMIIAGVVLIRSY</sequence>
<feature type="transmembrane region" description="Helical" evidence="1">
    <location>
        <begin position="71"/>
        <end position="90"/>
    </location>
</feature>
<feature type="transmembrane region" description="Helical" evidence="1">
    <location>
        <begin position="126"/>
        <end position="145"/>
    </location>
</feature>
<keyword evidence="3" id="KW-1185">Reference proteome</keyword>
<dbReference type="RefSeq" id="WP_147928790.1">
    <property type="nucleotide sequence ID" value="NZ_VOXD01000001.1"/>
</dbReference>
<dbReference type="EMBL" id="VOXD01000001">
    <property type="protein sequence ID" value="TXF91749.1"/>
    <property type="molecule type" value="Genomic_DNA"/>
</dbReference>
<dbReference type="PANTHER" id="PTHR34821">
    <property type="entry name" value="INNER MEMBRANE PROTEIN YDCZ"/>
    <property type="match status" value="1"/>
</dbReference>
<dbReference type="PANTHER" id="PTHR34821:SF2">
    <property type="entry name" value="INNER MEMBRANE PROTEIN YDCZ"/>
    <property type="match status" value="1"/>
</dbReference>
<protein>
    <submittedName>
        <fullName evidence="2">DMT family transporter</fullName>
    </submittedName>
</protein>
<feature type="transmembrane region" description="Helical" evidence="1">
    <location>
        <begin position="97"/>
        <end position="114"/>
    </location>
</feature>